<protein>
    <recommendedName>
        <fullName evidence="4">Fungal N-terminal domain-containing protein</fullName>
    </recommendedName>
</protein>
<evidence type="ECO:0008006" key="4">
    <source>
        <dbReference type="Google" id="ProtNLM"/>
    </source>
</evidence>
<feature type="region of interest" description="Disordered" evidence="1">
    <location>
        <begin position="227"/>
        <end position="249"/>
    </location>
</feature>
<evidence type="ECO:0000313" key="3">
    <source>
        <dbReference type="Proteomes" id="UP000813444"/>
    </source>
</evidence>
<sequence>MDILGAVAAGLQLSGLAIKGSIKGLQVLKSLKEVPQQIQNLRDHLDKEHKSISRLVHSDSSLFHHLSADQYGRISLPATRALRAIEDIQALLEPFDSLLQNTTEHGLRGGASRAHKRFLALYKEKDIETKLGDLDRLRDCLNSELQFSVLETQLQTHQTIGAIDRNVSTTQSTIAQIQSSQSHALLQLDKLDAIQRDLRVYESSLHGVNELMPSVLEIRGMMMTFMSQQSASQDGQPSTNQASEFDLDTRRGTARLSTSLIPPSDDVYRDTTDISLPRRRQSRCRCGRIQPEIRWKLGRTKFLMNTGSHANCPVHGKRRSWGVSLEMRLSHFLRGRLALNLGLTCGSMGWEIPIPLKFSAAVERSKSPIFRLLDDLIAKNCTIYKLGNDAEWHSNHEGGKFGLFFGDDSEARFLQWEAAADSSSLASLVQNVKEVVRSGEALGNEYDEAGSNFFTVSPTPPCKNFSES</sequence>
<dbReference type="OrthoDB" id="5242853at2759"/>
<name>A0A8K0STW9_9HYPO</name>
<accession>A0A8K0STW9</accession>
<proteinExistence type="predicted"/>
<comment type="caution">
    <text evidence="2">The sequence shown here is derived from an EMBL/GenBank/DDBJ whole genome shotgun (WGS) entry which is preliminary data.</text>
</comment>
<dbReference type="AlphaFoldDB" id="A0A8K0STW9"/>
<reference evidence="2" key="1">
    <citation type="journal article" date="2021" name="Nat. Commun.">
        <title>Genetic determinants of endophytism in the Arabidopsis root mycobiome.</title>
        <authorList>
            <person name="Mesny F."/>
            <person name="Miyauchi S."/>
            <person name="Thiergart T."/>
            <person name="Pickel B."/>
            <person name="Atanasova L."/>
            <person name="Karlsson M."/>
            <person name="Huettel B."/>
            <person name="Barry K.W."/>
            <person name="Haridas S."/>
            <person name="Chen C."/>
            <person name="Bauer D."/>
            <person name="Andreopoulos W."/>
            <person name="Pangilinan J."/>
            <person name="LaButti K."/>
            <person name="Riley R."/>
            <person name="Lipzen A."/>
            <person name="Clum A."/>
            <person name="Drula E."/>
            <person name="Henrissat B."/>
            <person name="Kohler A."/>
            <person name="Grigoriev I.V."/>
            <person name="Martin F.M."/>
            <person name="Hacquard S."/>
        </authorList>
    </citation>
    <scope>NUCLEOTIDE SEQUENCE</scope>
    <source>
        <strain evidence="2">MPI-CAGE-CH-0235</strain>
    </source>
</reference>
<evidence type="ECO:0000313" key="2">
    <source>
        <dbReference type="EMBL" id="KAH7317089.1"/>
    </source>
</evidence>
<keyword evidence="3" id="KW-1185">Reference proteome</keyword>
<evidence type="ECO:0000256" key="1">
    <source>
        <dbReference type="SAM" id="MobiDB-lite"/>
    </source>
</evidence>
<gene>
    <name evidence="2" type="ORF">B0I35DRAFT_479865</name>
</gene>
<organism evidence="2 3">
    <name type="scientific">Stachybotrys elegans</name>
    <dbReference type="NCBI Taxonomy" id="80388"/>
    <lineage>
        <taxon>Eukaryota</taxon>
        <taxon>Fungi</taxon>
        <taxon>Dikarya</taxon>
        <taxon>Ascomycota</taxon>
        <taxon>Pezizomycotina</taxon>
        <taxon>Sordariomycetes</taxon>
        <taxon>Hypocreomycetidae</taxon>
        <taxon>Hypocreales</taxon>
        <taxon>Stachybotryaceae</taxon>
        <taxon>Stachybotrys</taxon>
    </lineage>
</organism>
<feature type="compositionally biased region" description="Polar residues" evidence="1">
    <location>
        <begin position="227"/>
        <end position="243"/>
    </location>
</feature>
<dbReference type="EMBL" id="JAGPNK010000008">
    <property type="protein sequence ID" value="KAH7317089.1"/>
    <property type="molecule type" value="Genomic_DNA"/>
</dbReference>
<dbReference type="Proteomes" id="UP000813444">
    <property type="component" value="Unassembled WGS sequence"/>
</dbReference>